<comment type="caution">
    <text evidence="2">The sequence shown here is derived from an EMBL/GenBank/DDBJ whole genome shotgun (WGS) entry which is preliminary data.</text>
</comment>
<dbReference type="Proteomes" id="UP000024635">
    <property type="component" value="Unassembled WGS sequence"/>
</dbReference>
<protein>
    <submittedName>
        <fullName evidence="2">Uncharacterized protein</fullName>
    </submittedName>
</protein>
<organism evidence="2 3">
    <name type="scientific">Ancylostoma ceylanicum</name>
    <dbReference type="NCBI Taxonomy" id="53326"/>
    <lineage>
        <taxon>Eukaryota</taxon>
        <taxon>Metazoa</taxon>
        <taxon>Ecdysozoa</taxon>
        <taxon>Nematoda</taxon>
        <taxon>Chromadorea</taxon>
        <taxon>Rhabditida</taxon>
        <taxon>Rhabditina</taxon>
        <taxon>Rhabditomorpha</taxon>
        <taxon>Strongyloidea</taxon>
        <taxon>Ancylostomatidae</taxon>
        <taxon>Ancylostomatinae</taxon>
        <taxon>Ancylostoma</taxon>
    </lineage>
</organism>
<keyword evidence="1" id="KW-1133">Transmembrane helix</keyword>
<keyword evidence="3" id="KW-1185">Reference proteome</keyword>
<dbReference type="AlphaFoldDB" id="A0A016UTD6"/>
<proteinExistence type="predicted"/>
<evidence type="ECO:0000313" key="2">
    <source>
        <dbReference type="EMBL" id="EYC17758.1"/>
    </source>
</evidence>
<evidence type="ECO:0000256" key="1">
    <source>
        <dbReference type="SAM" id="Phobius"/>
    </source>
</evidence>
<feature type="transmembrane region" description="Helical" evidence="1">
    <location>
        <begin position="76"/>
        <end position="92"/>
    </location>
</feature>
<sequence>MQNTVSRFPEYIVSATSGVLSFTVVDRFFLGERRGKSDKQRLLKEWAADTSAMGFVHRTKKQIEEKIRNEVKRCKSTFGLWYAFIINIIIIII</sequence>
<dbReference type="OrthoDB" id="5791247at2759"/>
<name>A0A016UTD6_9BILA</name>
<evidence type="ECO:0000313" key="3">
    <source>
        <dbReference type="Proteomes" id="UP000024635"/>
    </source>
</evidence>
<keyword evidence="1" id="KW-0812">Transmembrane</keyword>
<gene>
    <name evidence="2" type="primary">Acey_s0029.g1856</name>
    <name evidence="2" type="ORF">Y032_0029g1856</name>
</gene>
<accession>A0A016UTD6</accession>
<keyword evidence="1" id="KW-0472">Membrane</keyword>
<reference evidence="3" key="1">
    <citation type="journal article" date="2015" name="Nat. Genet.">
        <title>The genome and transcriptome of the zoonotic hookworm Ancylostoma ceylanicum identify infection-specific gene families.</title>
        <authorList>
            <person name="Schwarz E.M."/>
            <person name="Hu Y."/>
            <person name="Antoshechkin I."/>
            <person name="Miller M.M."/>
            <person name="Sternberg P.W."/>
            <person name="Aroian R.V."/>
        </authorList>
    </citation>
    <scope>NUCLEOTIDE SEQUENCE</scope>
    <source>
        <strain evidence="3">HY135</strain>
    </source>
</reference>
<dbReference type="EMBL" id="JARK01001365">
    <property type="protein sequence ID" value="EYC17758.1"/>
    <property type="molecule type" value="Genomic_DNA"/>
</dbReference>